<gene>
    <name evidence="9" type="ORF">PLEPLA_LOCUS38347</name>
</gene>
<dbReference type="InterPro" id="IPR007110">
    <property type="entry name" value="Ig-like_dom"/>
</dbReference>
<evidence type="ECO:0000256" key="6">
    <source>
        <dbReference type="SAM" id="Phobius"/>
    </source>
</evidence>
<dbReference type="PANTHER" id="PTHR44337">
    <property type="entry name" value="CARCINOEMBRYONIC ANTIGEN-RELATED CELL ADHESION MOLECULE 8"/>
    <property type="match status" value="1"/>
</dbReference>
<feature type="domain" description="Ig-like" evidence="8">
    <location>
        <begin position="394"/>
        <end position="476"/>
    </location>
</feature>
<dbReference type="PROSITE" id="PS50835">
    <property type="entry name" value="IG_LIKE"/>
    <property type="match status" value="4"/>
</dbReference>
<dbReference type="PANTHER" id="PTHR44337:SF20">
    <property type="entry name" value="CARCINOEMBRYONIC ANTIGEN-RELATED CELL ADHESION MOLECULE 5-RELATED"/>
    <property type="match status" value="1"/>
</dbReference>
<dbReference type="SUPFAM" id="SSF48726">
    <property type="entry name" value="Immunoglobulin"/>
    <property type="match status" value="5"/>
</dbReference>
<feature type="domain" description="Ig-like" evidence="8">
    <location>
        <begin position="218"/>
        <end position="292"/>
    </location>
</feature>
<dbReference type="Pfam" id="PF13927">
    <property type="entry name" value="Ig_3"/>
    <property type="match status" value="1"/>
</dbReference>
<keyword evidence="10" id="KW-1185">Reference proteome</keyword>
<dbReference type="InterPro" id="IPR003598">
    <property type="entry name" value="Ig_sub2"/>
</dbReference>
<dbReference type="InterPro" id="IPR052598">
    <property type="entry name" value="IgSF_CEA-related"/>
</dbReference>
<feature type="transmembrane region" description="Helical" evidence="6">
    <location>
        <begin position="488"/>
        <end position="509"/>
    </location>
</feature>
<dbReference type="Gene3D" id="2.60.40.10">
    <property type="entry name" value="Immunoglobulins"/>
    <property type="match status" value="5"/>
</dbReference>
<evidence type="ECO:0000256" key="3">
    <source>
        <dbReference type="ARBA" id="ARBA00023180"/>
    </source>
</evidence>
<feature type="chain" id="PRO_5040475772" description="Ig-like domain-containing protein" evidence="7">
    <location>
        <begin position="21"/>
        <end position="566"/>
    </location>
</feature>
<sequence length="566" mass="60976">MNLLILLCVLCVTFTGLCEGVGVLVDDLLNAPVGGKVLFATKLTPQEPPVTIITVIWNFDNRNIIIFSADKNTTTPGYEDRITPFISTGSLELRNLALDDSGEYSVNILTSGATQVGNTRLMIYEPVSNVMITTSSTDLVEFISSVHLSCSSSGSSLSFLWLNGSSEVTASDRVQLKGHNLTIFNVTRYDHGTFRCRVVNPVSTGTSDPVFLSVSFGPENTRLNLSPSEHYNEDGSNVSLTCSAVSSPPAHFQWIGLSVSGPELPLLNMNMNQTGNYSCQAFNSKTKRSQTSQPAFISVLKRISGASIKSTTKQAVEGNSVNLTCEAAGSVFSRQWMKDGSDLILTNNMTLHSEKSVLSFQPLKRMNSGKYSCRITNPINSIEAEYNMVVNYGPGSVQIKGPSEINVKDTLTLTCSAESTPSATYTWSLNTTDILSDSAEFTKPVTEFSDGGSYNCTATNNVTGRRSTAVHALSVTVKQPPSCNSGCIAGIIIACCLIVGLCAGGWYFFSRRRKQRKHLSHGDTRTGSTGGGSQNSLASSCNQDVTYENIDSLRNQDGGTVQLRSK</sequence>
<dbReference type="EMBL" id="CADEAL010004061">
    <property type="protein sequence ID" value="CAB1450655.1"/>
    <property type="molecule type" value="Genomic_DNA"/>
</dbReference>
<evidence type="ECO:0000256" key="2">
    <source>
        <dbReference type="ARBA" id="ARBA00023157"/>
    </source>
</evidence>
<dbReference type="InterPro" id="IPR003599">
    <property type="entry name" value="Ig_sub"/>
</dbReference>
<evidence type="ECO:0000256" key="7">
    <source>
        <dbReference type="SAM" id="SignalP"/>
    </source>
</evidence>
<evidence type="ECO:0000256" key="1">
    <source>
        <dbReference type="ARBA" id="ARBA00022729"/>
    </source>
</evidence>
<feature type="region of interest" description="Disordered" evidence="5">
    <location>
        <begin position="518"/>
        <end position="539"/>
    </location>
</feature>
<evidence type="ECO:0000256" key="5">
    <source>
        <dbReference type="SAM" id="MobiDB-lite"/>
    </source>
</evidence>
<reference evidence="9" key="1">
    <citation type="submission" date="2020-03" db="EMBL/GenBank/DDBJ databases">
        <authorList>
            <person name="Weist P."/>
        </authorList>
    </citation>
    <scope>NUCLEOTIDE SEQUENCE</scope>
</reference>
<organism evidence="9 10">
    <name type="scientific">Pleuronectes platessa</name>
    <name type="common">European plaice</name>
    <dbReference type="NCBI Taxonomy" id="8262"/>
    <lineage>
        <taxon>Eukaryota</taxon>
        <taxon>Metazoa</taxon>
        <taxon>Chordata</taxon>
        <taxon>Craniata</taxon>
        <taxon>Vertebrata</taxon>
        <taxon>Euteleostomi</taxon>
        <taxon>Actinopterygii</taxon>
        <taxon>Neopterygii</taxon>
        <taxon>Teleostei</taxon>
        <taxon>Neoteleostei</taxon>
        <taxon>Acanthomorphata</taxon>
        <taxon>Carangaria</taxon>
        <taxon>Pleuronectiformes</taxon>
        <taxon>Pleuronectoidei</taxon>
        <taxon>Pleuronectidae</taxon>
        <taxon>Pleuronectes</taxon>
    </lineage>
</organism>
<keyword evidence="2" id="KW-1015">Disulfide bond</keyword>
<dbReference type="SMART" id="SM00408">
    <property type="entry name" value="IGc2"/>
    <property type="match status" value="4"/>
</dbReference>
<dbReference type="InterPro" id="IPR013151">
    <property type="entry name" value="Immunoglobulin_dom"/>
</dbReference>
<dbReference type="SMART" id="SM00409">
    <property type="entry name" value="IG"/>
    <property type="match status" value="5"/>
</dbReference>
<dbReference type="Proteomes" id="UP001153269">
    <property type="component" value="Unassembled WGS sequence"/>
</dbReference>
<accession>A0A9N7VM12</accession>
<protein>
    <recommendedName>
        <fullName evidence="8">Ig-like domain-containing protein</fullName>
    </recommendedName>
</protein>
<proteinExistence type="predicted"/>
<evidence type="ECO:0000256" key="4">
    <source>
        <dbReference type="ARBA" id="ARBA00023319"/>
    </source>
</evidence>
<keyword evidence="3" id="KW-0325">Glycoprotein</keyword>
<dbReference type="CDD" id="cd00096">
    <property type="entry name" value="Ig"/>
    <property type="match status" value="1"/>
</dbReference>
<keyword evidence="6" id="KW-1133">Transmembrane helix</keyword>
<keyword evidence="6" id="KW-0472">Membrane</keyword>
<dbReference type="Pfam" id="PF00047">
    <property type="entry name" value="ig"/>
    <property type="match status" value="1"/>
</dbReference>
<evidence type="ECO:0000313" key="10">
    <source>
        <dbReference type="Proteomes" id="UP001153269"/>
    </source>
</evidence>
<dbReference type="InterPro" id="IPR013783">
    <property type="entry name" value="Ig-like_fold"/>
</dbReference>
<comment type="caution">
    <text evidence="9">The sequence shown here is derived from an EMBL/GenBank/DDBJ whole genome shotgun (WGS) entry which is preliminary data.</text>
</comment>
<name>A0A9N7VM12_PLEPL</name>
<dbReference type="InterPro" id="IPR036179">
    <property type="entry name" value="Ig-like_dom_sf"/>
</dbReference>
<feature type="domain" description="Ig-like" evidence="8">
    <location>
        <begin position="294"/>
        <end position="391"/>
    </location>
</feature>
<feature type="domain" description="Ig-like" evidence="8">
    <location>
        <begin position="126"/>
        <end position="213"/>
    </location>
</feature>
<evidence type="ECO:0000259" key="8">
    <source>
        <dbReference type="PROSITE" id="PS50835"/>
    </source>
</evidence>
<feature type="signal peptide" evidence="7">
    <location>
        <begin position="1"/>
        <end position="20"/>
    </location>
</feature>
<evidence type="ECO:0000313" key="9">
    <source>
        <dbReference type="EMBL" id="CAB1450655.1"/>
    </source>
</evidence>
<keyword evidence="1 7" id="KW-0732">Signal</keyword>
<keyword evidence="6" id="KW-0812">Transmembrane</keyword>
<dbReference type="AlphaFoldDB" id="A0A9N7VM12"/>
<dbReference type="Pfam" id="PF13895">
    <property type="entry name" value="Ig_2"/>
    <property type="match status" value="1"/>
</dbReference>
<keyword evidence="4" id="KW-0393">Immunoglobulin domain</keyword>